<dbReference type="PIRSF" id="PIRSF006392">
    <property type="entry name" value="IPGAM_arch"/>
    <property type="match status" value="1"/>
</dbReference>
<dbReference type="Gene3D" id="3.40.720.10">
    <property type="entry name" value="Alkaline Phosphatase, subunit A"/>
    <property type="match status" value="1"/>
</dbReference>
<name>A0A848D658_9EURY</name>
<dbReference type="InterPro" id="IPR017850">
    <property type="entry name" value="Alkaline_phosphatase_core_sf"/>
</dbReference>
<gene>
    <name evidence="7" type="primary">apgM</name>
    <name evidence="9" type="ORF">GIS02_00580</name>
</gene>
<dbReference type="CDD" id="cd16011">
    <property type="entry name" value="iPGM_like"/>
    <property type="match status" value="1"/>
</dbReference>
<feature type="domain" description="Metalloenzyme" evidence="8">
    <location>
        <begin position="1"/>
        <end position="392"/>
    </location>
</feature>
<keyword evidence="6 7" id="KW-0413">Isomerase</keyword>
<evidence type="ECO:0000256" key="7">
    <source>
        <dbReference type="HAMAP-Rule" id="MF_01402"/>
    </source>
</evidence>
<keyword evidence="5 7" id="KW-0324">Glycolysis</keyword>
<dbReference type="EC" id="5.4.2.12" evidence="7"/>
<dbReference type="GO" id="GO:0006096">
    <property type="term" value="P:glycolytic process"/>
    <property type="evidence" value="ECO:0007669"/>
    <property type="project" value="UniProtKB-UniRule"/>
</dbReference>
<dbReference type="AlphaFoldDB" id="A0A848D658"/>
<dbReference type="NCBIfam" id="TIGR00306">
    <property type="entry name" value="apgM"/>
    <property type="match status" value="1"/>
</dbReference>
<dbReference type="GO" id="GO:0004619">
    <property type="term" value="F:phosphoglycerate mutase activity"/>
    <property type="evidence" value="ECO:0007669"/>
    <property type="project" value="UniProtKB-UniRule"/>
</dbReference>
<organism evidence="9 10">
    <name type="scientific">Candidatus Ethanoperedens thermophilum</name>
    <dbReference type="NCBI Taxonomy" id="2766897"/>
    <lineage>
        <taxon>Archaea</taxon>
        <taxon>Methanobacteriati</taxon>
        <taxon>Methanobacteriota</taxon>
        <taxon>Stenosarchaea group</taxon>
        <taxon>Methanomicrobia</taxon>
        <taxon>Methanosarcinales</taxon>
        <taxon>Methanosarcinales incertae sedis</taxon>
        <taxon>GOM Arc I cluster</taxon>
        <taxon>Candidatus Ethanoperedens</taxon>
    </lineage>
</organism>
<dbReference type="Pfam" id="PF10143">
    <property type="entry name" value="PhosphMutase"/>
    <property type="match status" value="1"/>
</dbReference>
<comment type="catalytic activity">
    <reaction evidence="1 7">
        <text>(2R)-2-phosphoglycerate = (2R)-3-phosphoglycerate</text>
        <dbReference type="Rhea" id="RHEA:15901"/>
        <dbReference type="ChEBI" id="CHEBI:58272"/>
        <dbReference type="ChEBI" id="CHEBI:58289"/>
        <dbReference type="EC" id="5.4.2.12"/>
    </reaction>
</comment>
<evidence type="ECO:0000256" key="6">
    <source>
        <dbReference type="ARBA" id="ARBA00023235"/>
    </source>
</evidence>
<proteinExistence type="inferred from homology"/>
<comment type="pathway">
    <text evidence="3 7">Carbohydrate degradation; glycolysis; pyruvate from D-glyceraldehyde 3-phosphate: step 3/5.</text>
</comment>
<evidence type="ECO:0000256" key="4">
    <source>
        <dbReference type="ARBA" id="ARBA00005524"/>
    </source>
</evidence>
<comment type="caution">
    <text evidence="9">The sequence shown here is derived from an EMBL/GenBank/DDBJ whole genome shotgun (WGS) entry which is preliminary data.</text>
</comment>
<dbReference type="HAMAP" id="MF_01402_A">
    <property type="entry name" value="ApgM_A"/>
    <property type="match status" value="1"/>
</dbReference>
<dbReference type="Proteomes" id="UP000606580">
    <property type="component" value="Unassembled WGS sequence"/>
</dbReference>
<dbReference type="Pfam" id="PF01676">
    <property type="entry name" value="Metalloenzyme"/>
    <property type="match status" value="1"/>
</dbReference>
<evidence type="ECO:0000256" key="3">
    <source>
        <dbReference type="ARBA" id="ARBA00004798"/>
    </source>
</evidence>
<evidence type="ECO:0000256" key="1">
    <source>
        <dbReference type="ARBA" id="ARBA00000370"/>
    </source>
</evidence>
<dbReference type="Gene3D" id="3.30.70.2130">
    <property type="entry name" value="Metalloenzyme domain"/>
    <property type="match status" value="1"/>
</dbReference>
<evidence type="ECO:0000313" key="10">
    <source>
        <dbReference type="Proteomes" id="UP000606580"/>
    </source>
</evidence>
<dbReference type="PANTHER" id="PTHR31209:SF4">
    <property type="entry name" value="2,3-BISPHOSPHOGLYCERATE-INDEPENDENT PHOSPHOGLYCERATE MUTASE"/>
    <property type="match status" value="1"/>
</dbReference>
<evidence type="ECO:0000313" key="9">
    <source>
        <dbReference type="EMBL" id="NMG82688.1"/>
    </source>
</evidence>
<dbReference type="NCBIfam" id="NF003242">
    <property type="entry name" value="PRK04200.1"/>
    <property type="match status" value="1"/>
</dbReference>
<dbReference type="NCBIfam" id="TIGR02535">
    <property type="entry name" value="hyp_Hser_kinase"/>
    <property type="match status" value="1"/>
</dbReference>
<sequence length="399" mass="43875">MKYVILIADGMADYPLEELNGKTPLEEANTPNMDFIAREGKNGLALTVPDGLPAGSDVANLSILGYDPRIYYTGRGPLEAASIGITLKEDDIAFRCNLVTEKNGVMEDYSAGHITTAEAKELIQALDARLGRSTVKFYPGISYRHLLVLKSCEKAECTPPHDITGETIDEHFPRGECSDLLSELIIQSKEVLQSHPVNQKRVNQNKNPANLIWLWGQGRTPDMPTIKEQYHITGAVISAVSLIKGLGAYAGLDVINVPGATGYFDTDYKAKALYAVQCLDDHDLVVVHVEAPDEAGHLGSIDEKIRAIENIDEHIAGKFLDQLPVHNDYKLLLLPDHPTPVSIRTHTRDPVPFALYCSDHKADYVTTYSEKTGADGVLGQVDGWKLMDLMIKTKTLTKI</sequence>
<accession>A0A848D658</accession>
<dbReference type="PANTHER" id="PTHR31209">
    <property type="entry name" value="COFACTOR-INDEPENDENT PHOSPHOGLYCERATE MUTASE"/>
    <property type="match status" value="1"/>
</dbReference>
<dbReference type="EMBL" id="WNEG01000016">
    <property type="protein sequence ID" value="NMG82688.1"/>
    <property type="molecule type" value="Genomic_DNA"/>
</dbReference>
<dbReference type="InterPro" id="IPR042253">
    <property type="entry name" value="Pglycerate_mutase_ApgM_sf"/>
</dbReference>
<comment type="function">
    <text evidence="2 7">Catalyzes the interconversion of 2-phosphoglycerate and 3-phosphoglycerate.</text>
</comment>
<dbReference type="GO" id="GO:0046872">
    <property type="term" value="F:metal ion binding"/>
    <property type="evidence" value="ECO:0007669"/>
    <property type="project" value="InterPro"/>
</dbReference>
<comment type="similarity">
    <text evidence="4 7">Belongs to the BPG-independent phosphoglycerate mutase family. A-PGAM subfamily.</text>
</comment>
<reference evidence="9" key="1">
    <citation type="journal article" date="2020" name="MBio">
        <title>'Candidatus Ethanoperedens,' a Thermophilic Genus of Archaea Mediating the Anaerobic Oxidation of Ethane.</title>
        <authorList>
            <person name="Hahn C.J."/>
            <person name="Laso-Perez R."/>
            <person name="Vulcano F."/>
            <person name="Vaziourakis K.M."/>
            <person name="Stokke R."/>
            <person name="Steen I.H."/>
            <person name="Teske A."/>
            <person name="Boetius A."/>
            <person name="Liebeke M."/>
            <person name="Amann R."/>
            <person name="Knittel K."/>
            <person name="Wegener G."/>
        </authorList>
    </citation>
    <scope>NUCLEOTIDE SEQUENCE</scope>
    <source>
        <strain evidence="9">GoM-Arc1-LC-WB58</strain>
    </source>
</reference>
<dbReference type="SUPFAM" id="SSF53649">
    <property type="entry name" value="Alkaline phosphatase-like"/>
    <property type="match status" value="1"/>
</dbReference>
<dbReference type="UniPathway" id="UPA00109">
    <property type="reaction ID" value="UER00186"/>
</dbReference>
<dbReference type="InterPro" id="IPR004456">
    <property type="entry name" value="Pglycerate_mutase_ApgM"/>
</dbReference>
<protein>
    <recommendedName>
        <fullName evidence="7">2,3-bisphosphoglycerate-independent phosphoglycerate mutase</fullName>
        <shortName evidence="7">BPG-independent PGAM</shortName>
        <shortName evidence="7">Phosphoglyceromutase</shortName>
        <shortName evidence="7">aPGAM</shortName>
        <ecNumber evidence="7">5.4.2.12</ecNumber>
    </recommendedName>
</protein>
<dbReference type="InterPro" id="IPR023665">
    <property type="entry name" value="ApgAM_prokaryotes"/>
</dbReference>
<dbReference type="InterPro" id="IPR006124">
    <property type="entry name" value="Metalloenzyme"/>
</dbReference>
<evidence type="ECO:0000259" key="8">
    <source>
        <dbReference type="Pfam" id="PF01676"/>
    </source>
</evidence>
<evidence type="ECO:0000256" key="5">
    <source>
        <dbReference type="ARBA" id="ARBA00023152"/>
    </source>
</evidence>
<evidence type="ECO:0000256" key="2">
    <source>
        <dbReference type="ARBA" id="ARBA00002315"/>
    </source>
</evidence>